<dbReference type="Proteomes" id="UP000050437">
    <property type="component" value="Unassembled WGS sequence"/>
</dbReference>
<reference evidence="1 2" key="1">
    <citation type="submission" date="2015-10" db="EMBL/GenBank/DDBJ databases">
        <title>Pseudomonas putida clinical strains.</title>
        <authorList>
            <person name="Molina L."/>
            <person name="Udaondo Z."/>
        </authorList>
    </citation>
    <scope>NUCLEOTIDE SEQUENCE [LARGE SCALE GENOMIC DNA]</scope>
    <source>
        <strain evidence="1 2">HB13667</strain>
    </source>
</reference>
<organism evidence="1 2">
    <name type="scientific">Pseudomonas putida</name>
    <name type="common">Arthrobacter siderocapsulatus</name>
    <dbReference type="NCBI Taxonomy" id="303"/>
    <lineage>
        <taxon>Bacteria</taxon>
        <taxon>Pseudomonadati</taxon>
        <taxon>Pseudomonadota</taxon>
        <taxon>Gammaproteobacteria</taxon>
        <taxon>Pseudomonadales</taxon>
        <taxon>Pseudomonadaceae</taxon>
        <taxon>Pseudomonas</taxon>
    </lineage>
</organism>
<evidence type="ECO:0000313" key="1">
    <source>
        <dbReference type="EMBL" id="KPM61867.1"/>
    </source>
</evidence>
<protein>
    <submittedName>
        <fullName evidence="1">Uncharacterized protein</fullName>
    </submittedName>
</protein>
<gene>
    <name evidence="1" type="ORF">HB13667_19280</name>
</gene>
<comment type="caution">
    <text evidence="1">The sequence shown here is derived from an EMBL/GenBank/DDBJ whole genome shotgun (WGS) entry which is preliminary data.</text>
</comment>
<evidence type="ECO:0000313" key="2">
    <source>
        <dbReference type="Proteomes" id="UP000050437"/>
    </source>
</evidence>
<sequence>MTEPRKTNMLPANFIEIRGTVLVPSCIHTAEGAPHLGVRVQLGTDENKIILAAWGCQTLGVAMPFNLLLDRNSLPEGAEPTLVASYGVGVNEEPNGLSLSMPLAINQPEPNPPMVLRIPAQPGEQSQQPLSPAIIEMKNIIEIPEELLRPQALMTFGLYRTQEDGYSNRSSSYIAGAALWPTHGPVTLTTYLDGNTVNDDEPLHLRVAYYDPHTMTPYTGRTLRGLTLPSVTELEAISLRPPRRS</sequence>
<dbReference type="AlphaFoldDB" id="A0A0P7D1Y0"/>
<accession>A0A0P7D1Y0</accession>
<name>A0A0P7D1Y0_PSEPU</name>
<dbReference type="EMBL" id="LKKS01000112">
    <property type="protein sequence ID" value="KPM61867.1"/>
    <property type="molecule type" value="Genomic_DNA"/>
</dbReference>
<proteinExistence type="predicted"/>